<dbReference type="InterPro" id="IPR036514">
    <property type="entry name" value="SGNH_hydro_sf"/>
</dbReference>
<evidence type="ECO:0000256" key="6">
    <source>
        <dbReference type="ARBA" id="ARBA00023136"/>
    </source>
</evidence>
<dbReference type="InterPro" id="IPR043968">
    <property type="entry name" value="SGNH"/>
</dbReference>
<dbReference type="GO" id="GO:0016747">
    <property type="term" value="F:acyltransferase activity, transferring groups other than amino-acyl groups"/>
    <property type="evidence" value="ECO:0007669"/>
    <property type="project" value="InterPro"/>
</dbReference>
<keyword evidence="5 9" id="KW-1133">Transmembrane helix</keyword>
<dbReference type="GO" id="GO:0009103">
    <property type="term" value="P:lipopolysaccharide biosynthetic process"/>
    <property type="evidence" value="ECO:0007669"/>
    <property type="project" value="TreeGrafter"/>
</dbReference>
<feature type="transmembrane region" description="Helical" evidence="9">
    <location>
        <begin position="237"/>
        <end position="253"/>
    </location>
</feature>
<dbReference type="EMBL" id="JAAGXA010000012">
    <property type="protein sequence ID" value="NEN79896.1"/>
    <property type="molecule type" value="Genomic_DNA"/>
</dbReference>
<dbReference type="Pfam" id="PF01757">
    <property type="entry name" value="Acyl_transf_3"/>
    <property type="match status" value="1"/>
</dbReference>
<feature type="transmembrane region" description="Helical" evidence="9">
    <location>
        <begin position="424"/>
        <end position="445"/>
    </location>
</feature>
<keyword evidence="4 9" id="KW-0812">Transmembrane</keyword>
<accession>A0A6P0HMS2</accession>
<gene>
    <name evidence="12" type="ORF">G3T38_16625</name>
</gene>
<dbReference type="SUPFAM" id="SSF52266">
    <property type="entry name" value="SGNH hydrolase"/>
    <property type="match status" value="1"/>
</dbReference>
<feature type="transmembrane region" description="Helical" evidence="9">
    <location>
        <begin position="198"/>
        <end position="217"/>
    </location>
</feature>
<feature type="transmembrane region" description="Helical" evidence="9">
    <location>
        <begin position="76"/>
        <end position="95"/>
    </location>
</feature>
<evidence type="ECO:0000313" key="12">
    <source>
        <dbReference type="EMBL" id="NEN79896.1"/>
    </source>
</evidence>
<dbReference type="InterPro" id="IPR002656">
    <property type="entry name" value="Acyl_transf_3_dom"/>
</dbReference>
<keyword evidence="7 12" id="KW-0012">Acyltransferase</keyword>
<dbReference type="AlphaFoldDB" id="A0A6P0HMS2"/>
<feature type="transmembrane region" description="Helical" evidence="9">
    <location>
        <begin position="351"/>
        <end position="371"/>
    </location>
</feature>
<evidence type="ECO:0000256" key="8">
    <source>
        <dbReference type="SAM" id="MobiDB-lite"/>
    </source>
</evidence>
<evidence type="ECO:0000256" key="7">
    <source>
        <dbReference type="ARBA" id="ARBA00023315"/>
    </source>
</evidence>
<feature type="domain" description="Acyltransferase 3" evidence="10">
    <location>
        <begin position="10"/>
        <end position="365"/>
    </location>
</feature>
<feature type="transmembrane region" description="Helical" evidence="9">
    <location>
        <begin position="148"/>
        <end position="165"/>
    </location>
</feature>
<sequence length="759" mass="81388">MSQATTQRRDIQGLRAFAVIAVVLDHLLGWPHGGFVGVDVFFVISGFLITGILLREHERTGTISFIGFYRRRAKRILPASILVLAVTVALSYALVGRLRADSIATDGLWALFFGANWRFTTQATDYFAANGPVSPLQHYWSLAVEEQFYFVWPWLMLGVLALLAARTRRRTGSTTTGSTRTGSTTTSSTTARPDHHRLVVGVVLAGVVLASFAWALHQTSASPSSAYFSTFTRVWELGLGALVAVAAPLCARIPDALRPVLAWVGLLGMTASLWLVTEDAGFPAPAAALPVAATALVIAAGTFAERGRQQRFLLPLTNPVAGYVGDISYSLYLWHFPVAILGVVVLGDAPVVLAGLGVVMLLLAVHSYHLVEEPLRSATWRLPRRTPRDEPTRDQTNPDEPNPDEPTRDEPGRGQRPRAPRVRAAYTGVFLLALAAAPVMPSLLLSDNGVRTLSDADVAAIDAETHAAYTPAVADLQTEIRVALAAGAWPELDPPIEEAMAGREVPSSVMPCGDIDTVDVAGCTFGELDRAAGGQSIAVVGDSIAVNYVPLLAGALPEGWSLTSLGAYGCPFTDLLSEHPDAAIVDGCEQRKADVVDAVTELRPDVLVVADMYAPRTEVGEDGTITPERWAESTRTQLAEVADAVGRTVVVAPPPSDVNIDECYNLLSSPVDCVSKVRGQWSGMRDAEAAMAEDMGATYVDSRDWFCADDRCPAFVGDTLVKVDLVHFSQPYQRLMQPAFTERLTTLGVLPSPETPAAS</sequence>
<evidence type="ECO:0000256" key="2">
    <source>
        <dbReference type="ARBA" id="ARBA00022475"/>
    </source>
</evidence>
<evidence type="ECO:0000256" key="9">
    <source>
        <dbReference type="SAM" id="Phobius"/>
    </source>
</evidence>
<dbReference type="GO" id="GO:0005886">
    <property type="term" value="C:plasma membrane"/>
    <property type="evidence" value="ECO:0007669"/>
    <property type="project" value="UniProtKB-SubCell"/>
</dbReference>
<dbReference type="PANTHER" id="PTHR23028">
    <property type="entry name" value="ACETYLTRANSFERASE"/>
    <property type="match status" value="1"/>
</dbReference>
<feature type="transmembrane region" description="Helical" evidence="9">
    <location>
        <begin position="323"/>
        <end position="345"/>
    </location>
</feature>
<dbReference type="Pfam" id="PF19040">
    <property type="entry name" value="SGNH"/>
    <property type="match status" value="1"/>
</dbReference>
<feature type="compositionally biased region" description="Low complexity" evidence="8">
    <location>
        <begin position="172"/>
        <end position="190"/>
    </location>
</feature>
<feature type="transmembrane region" description="Helical" evidence="9">
    <location>
        <begin position="35"/>
        <end position="55"/>
    </location>
</feature>
<comment type="subcellular location">
    <subcellularLocation>
        <location evidence="1">Cell membrane</location>
        <topology evidence="1">Multi-pass membrane protein</topology>
    </subcellularLocation>
</comment>
<keyword evidence="3 12" id="KW-0808">Transferase</keyword>
<feature type="region of interest" description="Disordered" evidence="8">
    <location>
        <begin position="382"/>
        <end position="419"/>
    </location>
</feature>
<evidence type="ECO:0000256" key="4">
    <source>
        <dbReference type="ARBA" id="ARBA00022692"/>
    </source>
</evidence>
<proteinExistence type="predicted"/>
<evidence type="ECO:0000313" key="13">
    <source>
        <dbReference type="Proteomes" id="UP000468687"/>
    </source>
</evidence>
<keyword evidence="13" id="KW-1185">Reference proteome</keyword>
<keyword evidence="6 9" id="KW-0472">Membrane</keyword>
<dbReference type="Proteomes" id="UP000468687">
    <property type="component" value="Unassembled WGS sequence"/>
</dbReference>
<evidence type="ECO:0000256" key="5">
    <source>
        <dbReference type="ARBA" id="ARBA00022989"/>
    </source>
</evidence>
<name>A0A6P0HMS2_9ACTN</name>
<feature type="transmembrane region" description="Helical" evidence="9">
    <location>
        <begin position="12"/>
        <end position="29"/>
    </location>
</feature>
<feature type="transmembrane region" description="Helical" evidence="9">
    <location>
        <begin position="282"/>
        <end position="303"/>
    </location>
</feature>
<feature type="domain" description="SGNH" evidence="11">
    <location>
        <begin position="521"/>
        <end position="741"/>
    </location>
</feature>
<reference evidence="12 13" key="1">
    <citation type="journal article" date="2014" name="Int. J. Syst. Evol. Microbiol.">
        <title>Nocardioides zeae sp. nov., isolated from the stem of Zea mays.</title>
        <authorList>
            <person name="Glaeser S.P."/>
            <person name="McInroy J.A."/>
            <person name="Busse H.J."/>
            <person name="Kampfer P."/>
        </authorList>
    </citation>
    <scope>NUCLEOTIDE SEQUENCE [LARGE SCALE GENOMIC DNA]</scope>
    <source>
        <strain evidence="12 13">JCM 30728</strain>
    </source>
</reference>
<comment type="caution">
    <text evidence="12">The sequence shown here is derived from an EMBL/GenBank/DDBJ whole genome shotgun (WGS) entry which is preliminary data.</text>
</comment>
<evidence type="ECO:0000259" key="11">
    <source>
        <dbReference type="Pfam" id="PF19040"/>
    </source>
</evidence>
<organism evidence="12 13">
    <name type="scientific">Nocardioides zeae</name>
    <dbReference type="NCBI Taxonomy" id="1457234"/>
    <lineage>
        <taxon>Bacteria</taxon>
        <taxon>Bacillati</taxon>
        <taxon>Actinomycetota</taxon>
        <taxon>Actinomycetes</taxon>
        <taxon>Propionibacteriales</taxon>
        <taxon>Nocardioidaceae</taxon>
        <taxon>Nocardioides</taxon>
    </lineage>
</organism>
<evidence type="ECO:0000259" key="10">
    <source>
        <dbReference type="Pfam" id="PF01757"/>
    </source>
</evidence>
<evidence type="ECO:0000256" key="3">
    <source>
        <dbReference type="ARBA" id="ARBA00022679"/>
    </source>
</evidence>
<feature type="region of interest" description="Disordered" evidence="8">
    <location>
        <begin position="172"/>
        <end position="192"/>
    </location>
</feature>
<keyword evidence="2" id="KW-1003">Cell membrane</keyword>
<protein>
    <submittedName>
        <fullName evidence="12">Acyltransferase</fullName>
    </submittedName>
</protein>
<evidence type="ECO:0000256" key="1">
    <source>
        <dbReference type="ARBA" id="ARBA00004651"/>
    </source>
</evidence>
<dbReference type="Gene3D" id="3.40.50.1110">
    <property type="entry name" value="SGNH hydrolase"/>
    <property type="match status" value="1"/>
</dbReference>
<dbReference type="InterPro" id="IPR050879">
    <property type="entry name" value="Acyltransferase_3"/>
</dbReference>
<feature type="transmembrane region" description="Helical" evidence="9">
    <location>
        <begin position="260"/>
        <end position="276"/>
    </location>
</feature>
<dbReference type="RefSeq" id="WP_163773436.1">
    <property type="nucleotide sequence ID" value="NZ_JAAGXA010000012.1"/>
</dbReference>
<dbReference type="PANTHER" id="PTHR23028:SF53">
    <property type="entry name" value="ACYL_TRANSF_3 DOMAIN-CONTAINING PROTEIN"/>
    <property type="match status" value="1"/>
</dbReference>